<evidence type="ECO:0000256" key="2">
    <source>
        <dbReference type="ARBA" id="ARBA00022679"/>
    </source>
</evidence>
<dbReference type="InterPro" id="IPR001737">
    <property type="entry name" value="KsgA/Erm"/>
</dbReference>
<dbReference type="InterPro" id="IPR029063">
    <property type="entry name" value="SAM-dependent_MTases_sf"/>
</dbReference>
<protein>
    <recommendedName>
        <fullName evidence="5">Ribosomal RNA adenine methylase transferase N-terminal domain-containing protein</fullName>
    </recommendedName>
</protein>
<dbReference type="RefSeq" id="WP_206868146.1">
    <property type="nucleotide sequence ID" value="NZ_BMBA01000001.1"/>
</dbReference>
<evidence type="ECO:0000256" key="3">
    <source>
        <dbReference type="ARBA" id="ARBA00022691"/>
    </source>
</evidence>
<gene>
    <name evidence="6" type="ORF">CSC2_06730</name>
</gene>
<comment type="caution">
    <text evidence="6">The sequence shown here is derived from an EMBL/GenBank/DDBJ whole genome shotgun (WGS) entry which is preliminary data.</text>
</comment>
<evidence type="ECO:0000313" key="7">
    <source>
        <dbReference type="Proteomes" id="UP000663802"/>
    </source>
</evidence>
<dbReference type="PANTHER" id="PTHR44942:SF4">
    <property type="entry name" value="METHYLTRANSFERASE TYPE 11 DOMAIN-CONTAINING PROTEIN"/>
    <property type="match status" value="1"/>
</dbReference>
<keyword evidence="3" id="KW-0949">S-adenosyl-L-methionine</keyword>
<dbReference type="InterPro" id="IPR051052">
    <property type="entry name" value="Diverse_substrate_MTase"/>
</dbReference>
<feature type="domain" description="Ribosomal RNA adenine methylase transferase N-terminal" evidence="5">
    <location>
        <begin position="25"/>
        <end position="167"/>
    </location>
</feature>
<keyword evidence="1" id="KW-0489">Methyltransferase</keyword>
<name>A0ABQ1E5W8_9CLOT</name>
<evidence type="ECO:0000313" key="6">
    <source>
        <dbReference type="EMBL" id="GFZ30147.1"/>
    </source>
</evidence>
<dbReference type="CDD" id="cd02440">
    <property type="entry name" value="AdoMet_MTases"/>
    <property type="match status" value="1"/>
</dbReference>
<dbReference type="Pfam" id="PF00398">
    <property type="entry name" value="RrnaAD"/>
    <property type="match status" value="1"/>
</dbReference>
<keyword evidence="4" id="KW-0694">RNA-binding</keyword>
<dbReference type="SUPFAM" id="SSF53335">
    <property type="entry name" value="S-adenosyl-L-methionine-dependent methyltransferases"/>
    <property type="match status" value="1"/>
</dbReference>
<dbReference type="InterPro" id="IPR020598">
    <property type="entry name" value="rRNA_Ade_methylase_Trfase_N"/>
</dbReference>
<dbReference type="Gene3D" id="3.40.50.150">
    <property type="entry name" value="Vaccinia Virus protein VP39"/>
    <property type="match status" value="1"/>
</dbReference>
<dbReference type="PANTHER" id="PTHR44942">
    <property type="entry name" value="METHYLTRANSF_11 DOMAIN-CONTAINING PROTEIN"/>
    <property type="match status" value="1"/>
</dbReference>
<organism evidence="6 7">
    <name type="scientific">Clostridium zeae</name>
    <dbReference type="NCBI Taxonomy" id="2759022"/>
    <lineage>
        <taxon>Bacteria</taxon>
        <taxon>Bacillati</taxon>
        <taxon>Bacillota</taxon>
        <taxon>Clostridia</taxon>
        <taxon>Eubacteriales</taxon>
        <taxon>Clostridiaceae</taxon>
        <taxon>Clostridium</taxon>
    </lineage>
</organism>
<reference evidence="6 7" key="1">
    <citation type="journal article" date="2021" name="Int. J. Syst. Evol. Microbiol.">
        <title>Clostridium zeae sp. nov., isolated from corn silage.</title>
        <authorList>
            <person name="Kobayashi H."/>
            <person name="Tanizawa Y."/>
            <person name="Yagura M."/>
            <person name="Sakamoto M."/>
            <person name="Ohkuma M."/>
            <person name="Tohno M."/>
        </authorList>
    </citation>
    <scope>NUCLEOTIDE SEQUENCE [LARGE SCALE GENOMIC DNA]</scope>
    <source>
        <strain evidence="6 7">CSC2</strain>
    </source>
</reference>
<evidence type="ECO:0000259" key="5">
    <source>
        <dbReference type="SMART" id="SM00650"/>
    </source>
</evidence>
<evidence type="ECO:0000256" key="4">
    <source>
        <dbReference type="ARBA" id="ARBA00022884"/>
    </source>
</evidence>
<dbReference type="EMBL" id="BMBA01000001">
    <property type="protein sequence ID" value="GFZ30147.1"/>
    <property type="molecule type" value="Genomic_DNA"/>
</dbReference>
<evidence type="ECO:0000256" key="1">
    <source>
        <dbReference type="ARBA" id="ARBA00022603"/>
    </source>
</evidence>
<accession>A0ABQ1E5W8</accession>
<sequence>MEFRKIFDSIPEQFDKWRPRYCEEVFSDITQYAKLDSAKTVLEIGPGTGQATEPILKTGCSYLAIELGEHLAEYTKNKFSSYNNFHIVNADFETYDFGEQKFDLIYSAATIQWIPEEIGFPKVYNLLNNGGTFAMMMTRTDYKTPNEDLYAKIQEVYNKYFYPERKYTCSLAYSNVDKHGFIDFECRNYHKTRELNADEFVSFTGTHCDHIALKEPYRTNFFEGIRTAVLDAGNKITLNDTIVLYLAKKP</sequence>
<dbReference type="Proteomes" id="UP000663802">
    <property type="component" value="Unassembled WGS sequence"/>
</dbReference>
<proteinExistence type="predicted"/>
<keyword evidence="7" id="KW-1185">Reference proteome</keyword>
<dbReference type="SMART" id="SM00650">
    <property type="entry name" value="rADc"/>
    <property type="match status" value="1"/>
</dbReference>
<keyword evidence="2" id="KW-0808">Transferase</keyword>